<reference evidence="1 2" key="1">
    <citation type="journal article" date="2024" name="G3 (Bethesda)">
        <title>Genome assembly of Hibiscus sabdariffa L. provides insights into metabolisms of medicinal natural products.</title>
        <authorList>
            <person name="Kim T."/>
        </authorList>
    </citation>
    <scope>NUCLEOTIDE SEQUENCE [LARGE SCALE GENOMIC DNA]</scope>
    <source>
        <strain evidence="1">TK-2024</strain>
        <tissue evidence="1">Old leaves</tissue>
    </source>
</reference>
<name>A0ABR2DIC1_9ROSI</name>
<proteinExistence type="predicted"/>
<evidence type="ECO:0000313" key="2">
    <source>
        <dbReference type="Proteomes" id="UP001472677"/>
    </source>
</evidence>
<keyword evidence="2" id="KW-1185">Reference proteome</keyword>
<sequence>MCEAEEEYSKGKKAMDDPTRRPVCYCGLVTEIKTSWTTGNSGRRFFVCKNHASLRHHPPYIYNRRRLALACRMLAWWRLALPVECWLGGDWLTPVECWLEGCWWIVFVCFLLSTSALKAALDLDVILMNPMWTET</sequence>
<comment type="caution">
    <text evidence="1">The sequence shown here is derived from an EMBL/GenBank/DDBJ whole genome shotgun (WGS) entry which is preliminary data.</text>
</comment>
<dbReference type="EMBL" id="JBBPBM010000026">
    <property type="protein sequence ID" value="KAK8539516.1"/>
    <property type="molecule type" value="Genomic_DNA"/>
</dbReference>
<protein>
    <recommendedName>
        <fullName evidence="3">Zinc finger GRF-type domain-containing protein</fullName>
    </recommendedName>
</protein>
<organism evidence="1 2">
    <name type="scientific">Hibiscus sabdariffa</name>
    <name type="common">roselle</name>
    <dbReference type="NCBI Taxonomy" id="183260"/>
    <lineage>
        <taxon>Eukaryota</taxon>
        <taxon>Viridiplantae</taxon>
        <taxon>Streptophyta</taxon>
        <taxon>Embryophyta</taxon>
        <taxon>Tracheophyta</taxon>
        <taxon>Spermatophyta</taxon>
        <taxon>Magnoliopsida</taxon>
        <taxon>eudicotyledons</taxon>
        <taxon>Gunneridae</taxon>
        <taxon>Pentapetalae</taxon>
        <taxon>rosids</taxon>
        <taxon>malvids</taxon>
        <taxon>Malvales</taxon>
        <taxon>Malvaceae</taxon>
        <taxon>Malvoideae</taxon>
        <taxon>Hibiscus</taxon>
    </lineage>
</organism>
<evidence type="ECO:0008006" key="3">
    <source>
        <dbReference type="Google" id="ProtNLM"/>
    </source>
</evidence>
<evidence type="ECO:0000313" key="1">
    <source>
        <dbReference type="EMBL" id="KAK8539516.1"/>
    </source>
</evidence>
<accession>A0ABR2DIC1</accession>
<gene>
    <name evidence="1" type="ORF">V6N12_043141</name>
</gene>
<dbReference type="Proteomes" id="UP001472677">
    <property type="component" value="Unassembled WGS sequence"/>
</dbReference>